<keyword evidence="1" id="KW-1133">Transmembrane helix</keyword>
<feature type="transmembrane region" description="Helical" evidence="1">
    <location>
        <begin position="25"/>
        <end position="43"/>
    </location>
</feature>
<evidence type="ECO:0000313" key="5">
    <source>
        <dbReference type="Proteomes" id="UP000659654"/>
    </source>
</evidence>
<keyword evidence="1" id="KW-0472">Membrane</keyword>
<dbReference type="WBParaSite" id="BXY_0330800.1">
    <property type="protein sequence ID" value="BXY_0330800.1"/>
    <property type="gene ID" value="BXY_0330800"/>
</dbReference>
<dbReference type="EMBL" id="CAJFCV020000006">
    <property type="protein sequence ID" value="CAG9131014.1"/>
    <property type="molecule type" value="Genomic_DNA"/>
</dbReference>
<gene>
    <name evidence="2" type="ORF">BXYJ_LOCUS15022</name>
</gene>
<evidence type="ECO:0000313" key="2">
    <source>
        <dbReference type="EMBL" id="CAD5234931.1"/>
    </source>
</evidence>
<dbReference type="AlphaFoldDB" id="A0A1I7RRG1"/>
<evidence type="ECO:0000313" key="4">
    <source>
        <dbReference type="Proteomes" id="UP000095284"/>
    </source>
</evidence>
<dbReference type="Proteomes" id="UP000095284">
    <property type="component" value="Unplaced"/>
</dbReference>
<dbReference type="Proteomes" id="UP000582659">
    <property type="component" value="Unassembled WGS sequence"/>
</dbReference>
<evidence type="ECO:0000313" key="6">
    <source>
        <dbReference type="WBParaSite" id="BXY_0330800.1"/>
    </source>
</evidence>
<evidence type="ECO:0000313" key="3">
    <source>
        <dbReference type="EMBL" id="CAG9131014.1"/>
    </source>
</evidence>
<sequence length="93" mass="10771">MVVSVKNGQHFSIFVEKTEGQTFQWIYFTVIIGMGLLHTMLIFRTIYQIHFSDSFGYHHLNVEEDNVEPILAKKLDLDSSTIKRIQGSNQLLL</sequence>
<keyword evidence="5" id="KW-1185">Reference proteome</keyword>
<evidence type="ECO:0000256" key="1">
    <source>
        <dbReference type="SAM" id="Phobius"/>
    </source>
</evidence>
<reference evidence="3" key="2">
    <citation type="submission" date="2020-08" db="EMBL/GenBank/DDBJ databases">
        <authorList>
            <person name="Kikuchi T."/>
        </authorList>
    </citation>
    <scope>NUCLEOTIDE SEQUENCE</scope>
    <source>
        <strain evidence="2">Ka4C1</strain>
    </source>
</reference>
<reference evidence="6" key="1">
    <citation type="submission" date="2016-11" db="UniProtKB">
        <authorList>
            <consortium name="WormBaseParasite"/>
        </authorList>
    </citation>
    <scope>IDENTIFICATION</scope>
</reference>
<proteinExistence type="predicted"/>
<dbReference type="EMBL" id="CAJFDI010000006">
    <property type="protein sequence ID" value="CAD5234931.1"/>
    <property type="molecule type" value="Genomic_DNA"/>
</dbReference>
<organism evidence="4 6">
    <name type="scientific">Bursaphelenchus xylophilus</name>
    <name type="common">Pinewood nematode worm</name>
    <name type="synonym">Aphelenchoides xylophilus</name>
    <dbReference type="NCBI Taxonomy" id="6326"/>
    <lineage>
        <taxon>Eukaryota</taxon>
        <taxon>Metazoa</taxon>
        <taxon>Ecdysozoa</taxon>
        <taxon>Nematoda</taxon>
        <taxon>Chromadorea</taxon>
        <taxon>Rhabditida</taxon>
        <taxon>Tylenchina</taxon>
        <taxon>Tylenchomorpha</taxon>
        <taxon>Aphelenchoidea</taxon>
        <taxon>Aphelenchoididae</taxon>
        <taxon>Bursaphelenchus</taxon>
    </lineage>
</organism>
<accession>A0A1I7RRG1</accession>
<protein>
    <submittedName>
        <fullName evidence="2">(pine wood nematode) hypothetical protein</fullName>
    </submittedName>
</protein>
<keyword evidence="1" id="KW-0812">Transmembrane</keyword>
<name>A0A1I7RRG1_BURXY</name>
<dbReference type="Proteomes" id="UP000659654">
    <property type="component" value="Unassembled WGS sequence"/>
</dbReference>